<reference evidence="2" key="1">
    <citation type="journal article" date="2019" name="Int. J. Syst. Evol. Microbiol.">
        <title>The Global Catalogue of Microorganisms (GCM) 10K type strain sequencing project: providing services to taxonomists for standard genome sequencing and annotation.</title>
        <authorList>
            <consortium name="The Broad Institute Genomics Platform"/>
            <consortium name="The Broad Institute Genome Sequencing Center for Infectious Disease"/>
            <person name="Wu L."/>
            <person name="Ma J."/>
        </authorList>
    </citation>
    <scope>NUCLEOTIDE SEQUENCE [LARGE SCALE GENOMIC DNA]</scope>
    <source>
        <strain evidence="2">JCM 3399</strain>
    </source>
</reference>
<proteinExistence type="predicted"/>
<organism evidence="1 2">
    <name type="scientific">Streptomyces albospinus</name>
    <dbReference type="NCBI Taxonomy" id="285515"/>
    <lineage>
        <taxon>Bacteria</taxon>
        <taxon>Bacillati</taxon>
        <taxon>Actinomycetota</taxon>
        <taxon>Actinomycetes</taxon>
        <taxon>Kitasatosporales</taxon>
        <taxon>Streptomycetaceae</taxon>
        <taxon>Streptomyces</taxon>
    </lineage>
</organism>
<dbReference type="SUPFAM" id="SSF55608">
    <property type="entry name" value="Homing endonucleases"/>
    <property type="match status" value="1"/>
</dbReference>
<sequence length="54" mass="6771">MDMENIYYGRLRFKRLFELGYCKKELPLIQTRLYSKGELYYFYRFLTFTYSSLT</sequence>
<gene>
    <name evidence="1" type="ORF">GCM10010211_64820</name>
</gene>
<evidence type="ECO:0000313" key="1">
    <source>
        <dbReference type="EMBL" id="GGU89354.1"/>
    </source>
</evidence>
<protein>
    <submittedName>
        <fullName evidence="1">Uncharacterized protein</fullName>
    </submittedName>
</protein>
<name>A0ABQ2VIM1_9ACTN</name>
<comment type="caution">
    <text evidence="1">The sequence shown here is derived from an EMBL/GenBank/DDBJ whole genome shotgun (WGS) entry which is preliminary data.</text>
</comment>
<dbReference type="InterPro" id="IPR027434">
    <property type="entry name" value="Homing_endonucl"/>
</dbReference>
<evidence type="ECO:0000313" key="2">
    <source>
        <dbReference type="Proteomes" id="UP000654471"/>
    </source>
</evidence>
<accession>A0ABQ2VIM1</accession>
<dbReference type="Proteomes" id="UP000654471">
    <property type="component" value="Unassembled WGS sequence"/>
</dbReference>
<keyword evidence="2" id="KW-1185">Reference proteome</keyword>
<dbReference type="EMBL" id="BMRP01000034">
    <property type="protein sequence ID" value="GGU89354.1"/>
    <property type="molecule type" value="Genomic_DNA"/>
</dbReference>